<evidence type="ECO:0000256" key="1">
    <source>
        <dbReference type="ARBA" id="ARBA00004651"/>
    </source>
</evidence>
<dbReference type="HOGENOM" id="CLU_1484566_0_0_1"/>
<feature type="compositionally biased region" description="Polar residues" evidence="9">
    <location>
        <begin position="12"/>
        <end position="23"/>
    </location>
</feature>
<dbReference type="AlphaFoldDB" id="W1PJH7"/>
<feature type="transmembrane region" description="Helical" evidence="8">
    <location>
        <begin position="87"/>
        <end position="111"/>
    </location>
</feature>
<dbReference type="OrthoDB" id="1907587at2759"/>
<dbReference type="eggNOG" id="ENOG502QQ76">
    <property type="taxonomic scope" value="Eukaryota"/>
</dbReference>
<dbReference type="InterPro" id="IPR006459">
    <property type="entry name" value="CASP/CASPL"/>
</dbReference>
<evidence type="ECO:0000313" key="12">
    <source>
        <dbReference type="Proteomes" id="UP000017836"/>
    </source>
</evidence>
<organism evidence="11 12">
    <name type="scientific">Amborella trichopoda</name>
    <dbReference type="NCBI Taxonomy" id="13333"/>
    <lineage>
        <taxon>Eukaryota</taxon>
        <taxon>Viridiplantae</taxon>
        <taxon>Streptophyta</taxon>
        <taxon>Embryophyta</taxon>
        <taxon>Tracheophyta</taxon>
        <taxon>Spermatophyta</taxon>
        <taxon>Magnoliopsida</taxon>
        <taxon>Amborellales</taxon>
        <taxon>Amborellaceae</taxon>
        <taxon>Amborella</taxon>
    </lineage>
</organism>
<keyword evidence="6 8" id="KW-1133">Transmembrane helix</keyword>
<feature type="region of interest" description="Disordered" evidence="9">
    <location>
        <begin position="1"/>
        <end position="23"/>
    </location>
</feature>
<dbReference type="NCBIfam" id="TIGR01569">
    <property type="entry name" value="A_tha_TIGR01569"/>
    <property type="match status" value="1"/>
</dbReference>
<dbReference type="Pfam" id="PF04535">
    <property type="entry name" value="CASP_dom"/>
    <property type="match status" value="1"/>
</dbReference>
<gene>
    <name evidence="11" type="ORF">AMTR_s00012p00163580</name>
</gene>
<reference evidence="12" key="1">
    <citation type="journal article" date="2013" name="Science">
        <title>The Amborella genome and the evolution of flowering plants.</title>
        <authorList>
            <consortium name="Amborella Genome Project"/>
        </authorList>
    </citation>
    <scope>NUCLEOTIDE SEQUENCE [LARGE SCALE GENOMIC DNA]</scope>
</reference>
<dbReference type="InterPro" id="IPR006702">
    <property type="entry name" value="CASP_dom"/>
</dbReference>
<keyword evidence="7 8" id="KW-0472">Membrane</keyword>
<comment type="subunit">
    <text evidence="3 8">Homodimer and heterodimers.</text>
</comment>
<keyword evidence="12" id="KW-1185">Reference proteome</keyword>
<evidence type="ECO:0000256" key="5">
    <source>
        <dbReference type="ARBA" id="ARBA00022692"/>
    </source>
</evidence>
<evidence type="ECO:0000256" key="7">
    <source>
        <dbReference type="ARBA" id="ARBA00023136"/>
    </source>
</evidence>
<dbReference type="GO" id="GO:0005886">
    <property type="term" value="C:plasma membrane"/>
    <property type="evidence" value="ECO:0007669"/>
    <property type="project" value="UniProtKB-SubCell"/>
</dbReference>
<evidence type="ECO:0000259" key="10">
    <source>
        <dbReference type="Pfam" id="PF04535"/>
    </source>
</evidence>
<dbReference type="OMA" id="FRVACFI"/>
<feature type="transmembrane region" description="Helical" evidence="8">
    <location>
        <begin position="132"/>
        <end position="151"/>
    </location>
</feature>
<proteinExistence type="inferred from homology"/>
<dbReference type="STRING" id="13333.W1PJH7"/>
<dbReference type="PANTHER" id="PTHR33573:SF56">
    <property type="entry name" value="CASP-LIKE PROTEIN 4C1"/>
    <property type="match status" value="1"/>
</dbReference>
<dbReference type="PANTHER" id="PTHR33573">
    <property type="entry name" value="CASP-LIKE PROTEIN 4A4"/>
    <property type="match status" value="1"/>
</dbReference>
<dbReference type="KEGG" id="atr:18436046"/>
<dbReference type="EMBL" id="KI393609">
    <property type="protein sequence ID" value="ERN07811.1"/>
    <property type="molecule type" value="Genomic_DNA"/>
</dbReference>
<evidence type="ECO:0000256" key="3">
    <source>
        <dbReference type="ARBA" id="ARBA00011489"/>
    </source>
</evidence>
<dbReference type="Proteomes" id="UP000017836">
    <property type="component" value="Unassembled WGS sequence"/>
</dbReference>
<feature type="transmembrane region" description="Helical" evidence="8">
    <location>
        <begin position="182"/>
        <end position="204"/>
    </location>
</feature>
<sequence length="211" mass="23254">MRSPEFMRNGEGTMSPNPRNRGFPTNFQSTVSVQKLRRFNSLILIFRLVTFCFSLASTVFMAMNSHIPNGDAAGEWVSWTNYDAFRYVVAGNAIICLYSLVQMGATIWEILKGTTILPETIQVWFDFSHDQAFAYLLFCANSAGTVMAQALRSGSAWVGQEHSCNEVNAFCIQSAVSISLGFGGAVFLAASTLLSGFKVACWIINGSRFHL</sequence>
<feature type="transmembrane region" description="Helical" evidence="8">
    <location>
        <begin position="44"/>
        <end position="67"/>
    </location>
</feature>
<keyword evidence="4 8" id="KW-1003">Cell membrane</keyword>
<comment type="subcellular location">
    <subcellularLocation>
        <location evidence="1 8">Cell membrane</location>
        <topology evidence="1 8">Multi-pass membrane protein</topology>
    </subcellularLocation>
</comment>
<dbReference type="Gramene" id="ERN07811">
    <property type="protein sequence ID" value="ERN07811"/>
    <property type="gene ID" value="AMTR_s00012p00163580"/>
</dbReference>
<evidence type="ECO:0000256" key="9">
    <source>
        <dbReference type="SAM" id="MobiDB-lite"/>
    </source>
</evidence>
<comment type="similarity">
    <text evidence="2 8">Belongs to the Casparian strip membrane proteins (CASP) family.</text>
</comment>
<evidence type="ECO:0000256" key="8">
    <source>
        <dbReference type="RuleBase" id="RU361233"/>
    </source>
</evidence>
<accession>W1PJH7</accession>
<evidence type="ECO:0000313" key="11">
    <source>
        <dbReference type="EMBL" id="ERN07811.1"/>
    </source>
</evidence>
<evidence type="ECO:0000256" key="2">
    <source>
        <dbReference type="ARBA" id="ARBA00007651"/>
    </source>
</evidence>
<evidence type="ECO:0000256" key="6">
    <source>
        <dbReference type="ARBA" id="ARBA00022989"/>
    </source>
</evidence>
<evidence type="ECO:0000256" key="4">
    <source>
        <dbReference type="ARBA" id="ARBA00022475"/>
    </source>
</evidence>
<name>W1PJH7_AMBTC</name>
<feature type="domain" description="Casparian strip membrane protein" evidence="10">
    <location>
        <begin position="40"/>
        <end position="186"/>
    </location>
</feature>
<keyword evidence="5 8" id="KW-0812">Transmembrane</keyword>
<protein>
    <recommendedName>
        <fullName evidence="8">CASP-like protein</fullName>
    </recommendedName>
</protein>